<dbReference type="Gene3D" id="3.40.309.10">
    <property type="entry name" value="Aldehyde Dehydrogenase, Chain A, domain 2"/>
    <property type="match status" value="1"/>
</dbReference>
<feature type="domain" description="Aldehyde dehydrogenase" evidence="3">
    <location>
        <begin position="17"/>
        <end position="450"/>
    </location>
</feature>
<protein>
    <submittedName>
        <fullName evidence="4">Aldehyde dehydrogenase</fullName>
        <ecNumber evidence="4">1.2.1.3</ecNumber>
    </submittedName>
</protein>
<dbReference type="EC" id="1.2.1.3" evidence="4"/>
<organism evidence="4">
    <name type="scientific">hydrothermal vent metagenome</name>
    <dbReference type="NCBI Taxonomy" id="652676"/>
    <lineage>
        <taxon>unclassified sequences</taxon>
        <taxon>metagenomes</taxon>
        <taxon>ecological metagenomes</taxon>
    </lineage>
</organism>
<dbReference type="SUPFAM" id="SSF53720">
    <property type="entry name" value="ALDH-like"/>
    <property type="match status" value="1"/>
</dbReference>
<dbReference type="PANTHER" id="PTHR43720">
    <property type="entry name" value="2-AMINOMUCONIC SEMIALDEHYDE DEHYDROGENASE"/>
    <property type="match status" value="1"/>
</dbReference>
<reference evidence="4" key="1">
    <citation type="submission" date="2018-06" db="EMBL/GenBank/DDBJ databases">
        <authorList>
            <person name="Zhirakovskaya E."/>
        </authorList>
    </citation>
    <scope>NUCLEOTIDE SEQUENCE</scope>
</reference>
<name>A0A3B1DW40_9ZZZZ</name>
<dbReference type="EMBL" id="UOGL01000048">
    <property type="protein sequence ID" value="VAX36315.1"/>
    <property type="molecule type" value="Genomic_DNA"/>
</dbReference>
<proteinExistence type="inferred from homology"/>
<dbReference type="InterPro" id="IPR015590">
    <property type="entry name" value="Aldehyde_DH_dom"/>
</dbReference>
<evidence type="ECO:0000313" key="4">
    <source>
        <dbReference type="EMBL" id="VAX36315.1"/>
    </source>
</evidence>
<accession>A0A3B1DW40</accession>
<dbReference type="AlphaFoldDB" id="A0A3B1DW40"/>
<dbReference type="Pfam" id="PF00171">
    <property type="entry name" value="Aldedh"/>
    <property type="match status" value="1"/>
</dbReference>
<evidence type="ECO:0000256" key="1">
    <source>
        <dbReference type="ARBA" id="ARBA00009986"/>
    </source>
</evidence>
<dbReference type="InterPro" id="IPR016162">
    <property type="entry name" value="Ald_DH_N"/>
</dbReference>
<dbReference type="Gene3D" id="3.40.605.10">
    <property type="entry name" value="Aldehyde Dehydrogenase, Chain A, domain 1"/>
    <property type="match status" value="1"/>
</dbReference>
<dbReference type="GO" id="GO:0004029">
    <property type="term" value="F:aldehyde dehydrogenase (NAD+) activity"/>
    <property type="evidence" value="ECO:0007669"/>
    <property type="project" value="UniProtKB-EC"/>
</dbReference>
<dbReference type="InterPro" id="IPR016163">
    <property type="entry name" value="Ald_DH_C"/>
</dbReference>
<evidence type="ECO:0000256" key="2">
    <source>
        <dbReference type="ARBA" id="ARBA00023027"/>
    </source>
</evidence>
<keyword evidence="2" id="KW-0520">NAD</keyword>
<evidence type="ECO:0000259" key="3">
    <source>
        <dbReference type="Pfam" id="PF00171"/>
    </source>
</evidence>
<dbReference type="InterPro" id="IPR016161">
    <property type="entry name" value="Ald_DH/histidinol_DH"/>
</dbReference>
<comment type="similarity">
    <text evidence="1">Belongs to the aldehyde dehydrogenase family.</text>
</comment>
<dbReference type="PANTHER" id="PTHR43720:SF2">
    <property type="entry name" value="2-AMINOMUCONIC SEMIALDEHYDE DEHYDROGENASE"/>
    <property type="match status" value="1"/>
</dbReference>
<sequence length="478" mass="52635">MLEVPVIRWGKNYESMEQADVVHFETGETLAKVHQANGGIIKLDMKKAARARERLKEISIPDLITMCQKAADIFLNAKLPLGNGTQTPEEFCRLQSATTGLPEAMCAGNMHKNAFVLSHMQEMLDALTRGLPLDIFTRGHGMEERGVMVSYQANSPVLGLVLPSNSPGVHTLWLPAIPLQIGLVLKPGASEPWTPYRMFEAFAQAGIPREVISIYPGGHDCGPAVIECCQRAMLFGGAATVAQHHGNPKIQAHGPGFSKILFGDDKIDEWENRLDLMVNSVLLNGGRSCINCSGIWVPKHGKEIAEAIAKRMAEVVPLPMTHPDAQLAAFTTTGVAEAMNNQIDEGCKENGTIDVTAKHRQGDRLVQHERCDYLLPTVLHCNSPELEMANVEYMFPFVSVVECSQKEMLKKIGSTLVCSAITEDETWSQQLIDATHIDRLNIGNVQTNQLNWLQPHEGNIIDFLYRGRAFQNAPPPAH</sequence>
<keyword evidence="4" id="KW-0560">Oxidoreductase</keyword>
<gene>
    <name evidence="4" type="ORF">MNBD_PLANCTO02-1064</name>
</gene>